<dbReference type="SUPFAM" id="SSF51206">
    <property type="entry name" value="cAMP-binding domain-like"/>
    <property type="match status" value="2"/>
</dbReference>
<dbReference type="InterPro" id="IPR018490">
    <property type="entry name" value="cNMP-bd_dom_sf"/>
</dbReference>
<feature type="compositionally biased region" description="Polar residues" evidence="1">
    <location>
        <begin position="179"/>
        <end position="191"/>
    </location>
</feature>
<organism evidence="3 4">
    <name type="scientific">Tetrahymena thermophila (strain SB210)</name>
    <dbReference type="NCBI Taxonomy" id="312017"/>
    <lineage>
        <taxon>Eukaryota</taxon>
        <taxon>Sar</taxon>
        <taxon>Alveolata</taxon>
        <taxon>Ciliophora</taxon>
        <taxon>Intramacronucleata</taxon>
        <taxon>Oligohymenophorea</taxon>
        <taxon>Hymenostomatida</taxon>
        <taxon>Tetrahymenina</taxon>
        <taxon>Tetrahymenidae</taxon>
        <taxon>Tetrahymena</taxon>
    </lineage>
</organism>
<keyword evidence="4" id="KW-1185">Reference proteome</keyword>
<dbReference type="EMBL" id="GG662720">
    <property type="protein sequence ID" value="EWS74815.1"/>
    <property type="molecule type" value="Genomic_DNA"/>
</dbReference>
<dbReference type="InterPro" id="IPR014710">
    <property type="entry name" value="RmlC-like_jellyroll"/>
</dbReference>
<dbReference type="Pfam" id="PF00027">
    <property type="entry name" value="cNMP_binding"/>
    <property type="match status" value="1"/>
</dbReference>
<dbReference type="Proteomes" id="UP000009168">
    <property type="component" value="Unassembled WGS sequence"/>
</dbReference>
<gene>
    <name evidence="3" type="ORF">TTHERM_000653959</name>
</gene>
<dbReference type="STRING" id="312017.W7X630"/>
<dbReference type="CDD" id="cd00038">
    <property type="entry name" value="CAP_ED"/>
    <property type="match status" value="1"/>
</dbReference>
<evidence type="ECO:0000313" key="4">
    <source>
        <dbReference type="Proteomes" id="UP000009168"/>
    </source>
</evidence>
<feature type="compositionally biased region" description="Basic and acidic residues" evidence="1">
    <location>
        <begin position="518"/>
        <end position="529"/>
    </location>
</feature>
<accession>W7X630</accession>
<proteinExistence type="predicted"/>
<feature type="compositionally biased region" description="Polar residues" evidence="1">
    <location>
        <begin position="883"/>
        <end position="893"/>
    </location>
</feature>
<dbReference type="Gene3D" id="2.60.120.10">
    <property type="entry name" value="Jelly Rolls"/>
    <property type="match status" value="2"/>
</dbReference>
<feature type="region of interest" description="Disordered" evidence="1">
    <location>
        <begin position="517"/>
        <end position="542"/>
    </location>
</feature>
<dbReference type="RefSeq" id="XP_012652646.1">
    <property type="nucleotide sequence ID" value="XM_012797192.1"/>
</dbReference>
<feature type="region of interest" description="Disordered" evidence="1">
    <location>
        <begin position="21"/>
        <end position="43"/>
    </location>
</feature>
<reference evidence="4" key="1">
    <citation type="journal article" date="2006" name="PLoS Biol.">
        <title>Macronuclear genome sequence of the ciliate Tetrahymena thermophila, a model eukaryote.</title>
        <authorList>
            <person name="Eisen J.A."/>
            <person name="Coyne R.S."/>
            <person name="Wu M."/>
            <person name="Wu D."/>
            <person name="Thiagarajan M."/>
            <person name="Wortman J.R."/>
            <person name="Badger J.H."/>
            <person name="Ren Q."/>
            <person name="Amedeo P."/>
            <person name="Jones K.M."/>
            <person name="Tallon L.J."/>
            <person name="Delcher A.L."/>
            <person name="Salzberg S.L."/>
            <person name="Silva J.C."/>
            <person name="Haas B.J."/>
            <person name="Majoros W.H."/>
            <person name="Farzad M."/>
            <person name="Carlton J.M."/>
            <person name="Smith R.K. Jr."/>
            <person name="Garg J."/>
            <person name="Pearlman R.E."/>
            <person name="Karrer K.M."/>
            <person name="Sun L."/>
            <person name="Manning G."/>
            <person name="Elde N.C."/>
            <person name="Turkewitz A.P."/>
            <person name="Asai D.J."/>
            <person name="Wilkes D.E."/>
            <person name="Wang Y."/>
            <person name="Cai H."/>
            <person name="Collins K."/>
            <person name="Stewart B.A."/>
            <person name="Lee S.R."/>
            <person name="Wilamowska K."/>
            <person name="Weinberg Z."/>
            <person name="Ruzzo W.L."/>
            <person name="Wloga D."/>
            <person name="Gaertig J."/>
            <person name="Frankel J."/>
            <person name="Tsao C.-C."/>
            <person name="Gorovsky M.A."/>
            <person name="Keeling P.J."/>
            <person name="Waller R.F."/>
            <person name="Patron N.J."/>
            <person name="Cherry J.M."/>
            <person name="Stover N.A."/>
            <person name="Krieger C.J."/>
            <person name="del Toro C."/>
            <person name="Ryder H.F."/>
            <person name="Williamson S.C."/>
            <person name="Barbeau R.A."/>
            <person name="Hamilton E.P."/>
            <person name="Orias E."/>
        </authorList>
    </citation>
    <scope>NUCLEOTIDE SEQUENCE [LARGE SCALE GENOMIC DNA]</scope>
    <source>
        <strain evidence="4">SB210</strain>
    </source>
</reference>
<feature type="domain" description="Cyclic nucleotide-binding" evidence="2">
    <location>
        <begin position="337"/>
        <end position="402"/>
    </location>
</feature>
<dbReference type="InterPro" id="IPR000595">
    <property type="entry name" value="cNMP-bd_dom"/>
</dbReference>
<protein>
    <submittedName>
        <fullName evidence="3">Cyclic nucleotide-binding domain protein</fullName>
    </submittedName>
</protein>
<sequence>MIDPQLFDNLRTGIENLYGPLSDDQNPSHEWFNQMSQKNPQGDKDMRKKLFDLVVEIPHFQNLIQISKKMGKFEQLCKKMVLRKYTKGDILFRQQSFANELILVVEGQISMWQVKSDPDINNEQKLIQIAEKSLKAYKREEAKQNLDLMRNLEEDSIFRVVARRNAYKSHMQKSKRKINNQNSIGPEMTHTNTFCYDKNELNSQNSINQQQQPQNQASNLSQFAPQSSKVNNELISNFVEKNNQISTLQAQLEQEIELQEIRYFKTENICKYKRIFYHQRGDFIGEKEALSNEYLEYLAVAHTDRVLAFTISTDAYLSMFDLESAKTEFIVRSLQKQFPTARHESLLRIAYDFKTQSYDYNQPIFRLKEKADKIYIVKSGLVEVGQENLIKLALLGEGQLLGFEDCVSEEQNRNFWATSKSGETLLFYIPSALFLEIVEKTYDGKLKKALLDTTNNKLNYYMQSTSKIQDIFSKAAPKKKNVNVDNPILSYMIHGQKSKSKQNNSFLDNAYKTMIVSRSRDQSQNRKDSTSSNDEAIIPNNHSPAIITNKFKSMNNINTEDLSDEPHNNKSLLQLNKSHSPQLRCHTDFKEHQKDNNQFLQLPNINLNVPANPQKRVQIQVDYYEPSHNKSKIHFDRLSERKVKSLANIPDDSEPMTERDRQLQNLEKSSNKAMLKTIDRAIDYKMQILNRKPKPKPVEKEDAFMTAFKYQKARFHSVFTQKKPGLPFKHTQFERLQNNVKKFTNENLICRQSESNLPGDDETEVNDQTLKIPQSCIYYNNLDDSITAPSTLPFSSRKQNDRPSSLQHIDMDFDSHNNSINNINIKSLNKLSPLKAPKKMNKNVSFLQLNKTNSTKNNNKFHTHSSSTPFIRNIFLNETAKINNPSQQNSHHTTLPKLAPFNSNKKISENNNNNKVNNNNNDPYFDQTTLSGIPLSKNLSSKKEVKILDFDGIFAPKQSYMPSSTRSNGLNSLGITLNTTYRSQLNDSANYSQSHSQQISPVKASNQKNNNIFNQLKQSPQQQAN</sequence>
<dbReference type="KEGG" id="tet:TTHERM_000653959"/>
<evidence type="ECO:0000256" key="1">
    <source>
        <dbReference type="SAM" id="MobiDB-lite"/>
    </source>
</evidence>
<feature type="compositionally biased region" description="Polar residues" evidence="1">
    <location>
        <begin position="31"/>
        <end position="40"/>
    </location>
</feature>
<feature type="compositionally biased region" description="Low complexity" evidence="1">
    <location>
        <begin position="902"/>
        <end position="921"/>
    </location>
</feature>
<evidence type="ECO:0000313" key="3">
    <source>
        <dbReference type="EMBL" id="EWS74815.1"/>
    </source>
</evidence>
<feature type="region of interest" description="Disordered" evidence="1">
    <location>
        <begin position="883"/>
        <end position="925"/>
    </location>
</feature>
<name>W7X630_TETTS</name>
<dbReference type="PROSITE" id="PS50042">
    <property type="entry name" value="CNMP_BINDING_3"/>
    <property type="match status" value="1"/>
</dbReference>
<feature type="region of interest" description="Disordered" evidence="1">
    <location>
        <begin position="171"/>
        <end position="191"/>
    </location>
</feature>
<dbReference type="InParanoid" id="W7X630"/>
<dbReference type="GeneID" id="24440045"/>
<dbReference type="AlphaFoldDB" id="W7X630"/>
<evidence type="ECO:0000259" key="2">
    <source>
        <dbReference type="PROSITE" id="PS50042"/>
    </source>
</evidence>